<gene>
    <name evidence="3" type="ORF">GCM10007925_17160</name>
</gene>
<organism evidence="3 4">
    <name type="scientific">Sphingomonas astaxanthinifaciens DSM 22298</name>
    <dbReference type="NCBI Taxonomy" id="1123267"/>
    <lineage>
        <taxon>Bacteria</taxon>
        <taxon>Pseudomonadati</taxon>
        <taxon>Pseudomonadota</taxon>
        <taxon>Alphaproteobacteria</taxon>
        <taxon>Sphingomonadales</taxon>
        <taxon>Sphingomonadaceae</taxon>
        <taxon>Sphingomonas</taxon>
    </lineage>
</organism>
<dbReference type="EMBL" id="BSOO01000016">
    <property type="protein sequence ID" value="GLR48003.1"/>
    <property type="molecule type" value="Genomic_DNA"/>
</dbReference>
<feature type="domain" description="AMP-dependent synthetase/ligase" evidence="1">
    <location>
        <begin position="30"/>
        <end position="415"/>
    </location>
</feature>
<dbReference type="Pfam" id="PF00501">
    <property type="entry name" value="AMP-binding"/>
    <property type="match status" value="1"/>
</dbReference>
<sequence length="558" mass="59864">MMSSVARDSGHPVPAGWSLEPLPVGELLVRSASAHADKPALDFQGRIWTYRQLLAEATAAAQGFLDLGVERGTRVGLFLPNTPHYPIAYYGALLAGATVVNFSPLYSSEEVAFQARDSGTEIMVCLDLARLWAPMQRLLDDGLLKHLVVGNLPEVLPALKAIGFRLAKRKERQPLPRDARVLTWSTLLWPGAQHPLPVVDPKAIALLQYTGGTTGTPKGAALTHANLTANAEQLAAIDPGHGTREGRVLGALPLFHIFANSCVLNRSVLSGATITLIARFEPGEALAAIRRNRLTDLAGVPAMYQAMIDHPDCAKTSFATVKQCFSGGAAMTAALKERYEATTGARVLEGYGLTETSGVVSVNPYVGETRAGTAGLPLPLTEIRIVDPEAPDRLLGPEEAGEILVRGPQVMTGYWRSDVNAPEPLADGWLHTGDLGFVEPGGYLRLVDRSKDMINVGGFKVFPSQVEAALLKDPAIKEALVIAIPDPRVGERPKAFCVLNEGHETTPAAILKLVSVRVGKHERPAEIEILDDLPRTLIGKPDRKALAKREAEKRAATA</sequence>
<dbReference type="SUPFAM" id="SSF56801">
    <property type="entry name" value="Acetyl-CoA synthetase-like"/>
    <property type="match status" value="1"/>
</dbReference>
<dbReference type="InterPro" id="IPR050237">
    <property type="entry name" value="ATP-dep_AMP-bd_enzyme"/>
</dbReference>
<dbReference type="PANTHER" id="PTHR43767">
    <property type="entry name" value="LONG-CHAIN-FATTY-ACID--COA LIGASE"/>
    <property type="match status" value="1"/>
</dbReference>
<reference evidence="4" key="1">
    <citation type="journal article" date="2019" name="Int. J. Syst. Evol. Microbiol.">
        <title>The Global Catalogue of Microorganisms (GCM) 10K type strain sequencing project: providing services to taxonomists for standard genome sequencing and annotation.</title>
        <authorList>
            <consortium name="The Broad Institute Genomics Platform"/>
            <consortium name="The Broad Institute Genome Sequencing Center for Infectious Disease"/>
            <person name="Wu L."/>
            <person name="Ma J."/>
        </authorList>
    </citation>
    <scope>NUCLEOTIDE SEQUENCE [LARGE SCALE GENOMIC DNA]</scope>
    <source>
        <strain evidence="4">NBRC 102146</strain>
    </source>
</reference>
<evidence type="ECO:0000313" key="3">
    <source>
        <dbReference type="EMBL" id="GLR48003.1"/>
    </source>
</evidence>
<dbReference type="GO" id="GO:0016874">
    <property type="term" value="F:ligase activity"/>
    <property type="evidence" value="ECO:0007669"/>
    <property type="project" value="UniProtKB-KW"/>
</dbReference>
<proteinExistence type="predicted"/>
<keyword evidence="4" id="KW-1185">Reference proteome</keyword>
<dbReference type="Gene3D" id="3.30.300.30">
    <property type="match status" value="1"/>
</dbReference>
<dbReference type="InterPro" id="IPR000873">
    <property type="entry name" value="AMP-dep_synth/lig_dom"/>
</dbReference>
<dbReference type="PROSITE" id="PS00455">
    <property type="entry name" value="AMP_BINDING"/>
    <property type="match status" value="1"/>
</dbReference>
<evidence type="ECO:0000313" key="4">
    <source>
        <dbReference type="Proteomes" id="UP001156703"/>
    </source>
</evidence>
<dbReference type="InterPro" id="IPR025110">
    <property type="entry name" value="AMP-bd_C"/>
</dbReference>
<evidence type="ECO:0000259" key="2">
    <source>
        <dbReference type="Pfam" id="PF13193"/>
    </source>
</evidence>
<dbReference type="InterPro" id="IPR042099">
    <property type="entry name" value="ANL_N_sf"/>
</dbReference>
<dbReference type="Gene3D" id="3.40.50.12780">
    <property type="entry name" value="N-terminal domain of ligase-like"/>
    <property type="match status" value="1"/>
</dbReference>
<dbReference type="InterPro" id="IPR020845">
    <property type="entry name" value="AMP-binding_CS"/>
</dbReference>
<dbReference type="InterPro" id="IPR045851">
    <property type="entry name" value="AMP-bd_C_sf"/>
</dbReference>
<dbReference type="Pfam" id="PF13193">
    <property type="entry name" value="AMP-binding_C"/>
    <property type="match status" value="1"/>
</dbReference>
<dbReference type="RefSeq" id="WP_029940731.1">
    <property type="nucleotide sequence ID" value="NZ_BSOO01000016.1"/>
</dbReference>
<feature type="domain" description="AMP-binding enzyme C-terminal" evidence="2">
    <location>
        <begin position="465"/>
        <end position="540"/>
    </location>
</feature>
<accession>A0ABQ5ZAX3</accession>
<keyword evidence="3" id="KW-0436">Ligase</keyword>
<protein>
    <submittedName>
        <fullName evidence="3">Dicarboxylate--CoA ligase PimA</fullName>
    </submittedName>
</protein>
<dbReference type="PANTHER" id="PTHR43767:SF12">
    <property type="entry name" value="AMP-DEPENDENT SYNTHETASE AND LIGASE"/>
    <property type="match status" value="1"/>
</dbReference>
<dbReference type="Proteomes" id="UP001156703">
    <property type="component" value="Unassembled WGS sequence"/>
</dbReference>
<name>A0ABQ5ZAX3_9SPHN</name>
<evidence type="ECO:0000259" key="1">
    <source>
        <dbReference type="Pfam" id="PF00501"/>
    </source>
</evidence>
<comment type="caution">
    <text evidence="3">The sequence shown here is derived from an EMBL/GenBank/DDBJ whole genome shotgun (WGS) entry which is preliminary data.</text>
</comment>